<dbReference type="GO" id="GO:0003729">
    <property type="term" value="F:mRNA binding"/>
    <property type="evidence" value="ECO:0007669"/>
    <property type="project" value="TreeGrafter"/>
</dbReference>
<dbReference type="EMBL" id="JAMFTS010000003">
    <property type="protein sequence ID" value="KAJ4773537.1"/>
    <property type="molecule type" value="Genomic_DNA"/>
</dbReference>
<sequence>MSIAADKEHCSPSNPSSSVIAPRDPRVVSLHQILANMPSNLEEVLSSCGIDLVPELVEAVLRLSYSSPSAALRFFRWAGLSVKHTLSCWNLIIDILGKNSFFEVMWDIIGSMKRECGDLSLATFASVFSSYCSCGQFKQAVMSFQLLDRFGITRDVVALNTLVKSFCHQDGHTADAVEFLEKNKGTTSPNGETFTILLEGWQKEGNAACAKKTFGEMLFCVGWSTEYVAAYNAFLLTLVHADEAKEVIPVLKIMKSRNCAPGMDFFTVALEVLVQKRDFANASVLWDIMAMDLGILPDLQMYHCMVVLSCENNNIDFACKLLDQMPFNGVFPNSAIYGAIFDCLVRMKNAREAEKFFAEMRKNEQVPSASSCASAIRMFFKEFNPMAAREVWRCVVEEKVSPADDCAQEVIRGFSDLYRLSDVECYIEEMLSMGIEPPSNIIEKLKAVYLKKTGQIGKTDCYERIAKKLKPLH</sequence>
<protein>
    <submittedName>
        <fullName evidence="5">Pentatricopeptide repeat (PPR) superfamily protein</fullName>
    </submittedName>
</protein>
<gene>
    <name evidence="5" type="ORF">LUZ62_057794</name>
</gene>
<evidence type="ECO:0000256" key="3">
    <source>
        <dbReference type="PROSITE-ProRule" id="PRU00708"/>
    </source>
</evidence>
<dbReference type="Gene3D" id="1.25.40.10">
    <property type="entry name" value="Tetratricopeptide repeat domain"/>
    <property type="match status" value="3"/>
</dbReference>
<dbReference type="PANTHER" id="PTHR47933:SF14">
    <property type="entry name" value="PENTATRICOPEPTIDE REPEAT (PPR) SUPERFAMILY PROTEIN"/>
    <property type="match status" value="1"/>
</dbReference>
<evidence type="ECO:0000313" key="5">
    <source>
        <dbReference type="EMBL" id="KAJ4773537.1"/>
    </source>
</evidence>
<organism evidence="5 6">
    <name type="scientific">Rhynchospora pubera</name>
    <dbReference type="NCBI Taxonomy" id="906938"/>
    <lineage>
        <taxon>Eukaryota</taxon>
        <taxon>Viridiplantae</taxon>
        <taxon>Streptophyta</taxon>
        <taxon>Embryophyta</taxon>
        <taxon>Tracheophyta</taxon>
        <taxon>Spermatophyta</taxon>
        <taxon>Magnoliopsida</taxon>
        <taxon>Liliopsida</taxon>
        <taxon>Poales</taxon>
        <taxon>Cyperaceae</taxon>
        <taxon>Cyperoideae</taxon>
        <taxon>Rhynchosporeae</taxon>
        <taxon>Rhynchospora</taxon>
    </lineage>
</organism>
<evidence type="ECO:0000256" key="2">
    <source>
        <dbReference type="ARBA" id="ARBA00022946"/>
    </source>
</evidence>
<proteinExistence type="predicted"/>
<dbReference type="NCBIfam" id="TIGR00756">
    <property type="entry name" value="PPR"/>
    <property type="match status" value="1"/>
</dbReference>
<feature type="repeat" description="PPR" evidence="3">
    <location>
        <begin position="333"/>
        <end position="367"/>
    </location>
</feature>
<feature type="compositionally biased region" description="Basic and acidic residues" evidence="4">
    <location>
        <begin position="1"/>
        <end position="10"/>
    </location>
</feature>
<reference evidence="5" key="1">
    <citation type="submission" date="2022-08" db="EMBL/GenBank/DDBJ databases">
        <authorList>
            <person name="Marques A."/>
        </authorList>
    </citation>
    <scope>NUCLEOTIDE SEQUENCE</scope>
    <source>
        <strain evidence="5">RhyPub2mFocal</strain>
        <tissue evidence="5">Leaves</tissue>
    </source>
</reference>
<comment type="caution">
    <text evidence="5">The sequence shown here is derived from an EMBL/GenBank/DDBJ whole genome shotgun (WGS) entry which is preliminary data.</text>
</comment>
<dbReference type="Pfam" id="PF01535">
    <property type="entry name" value="PPR"/>
    <property type="match status" value="3"/>
</dbReference>
<dbReference type="PROSITE" id="PS51375">
    <property type="entry name" value="PPR"/>
    <property type="match status" value="2"/>
</dbReference>
<dbReference type="InterPro" id="IPR002885">
    <property type="entry name" value="PPR_rpt"/>
</dbReference>
<evidence type="ECO:0000313" key="6">
    <source>
        <dbReference type="Proteomes" id="UP001140206"/>
    </source>
</evidence>
<dbReference type="PANTHER" id="PTHR47933">
    <property type="entry name" value="PENTATRICOPEPTIDE REPEAT-CONTAINING PROTEIN 1, MITOCHONDRIAL"/>
    <property type="match status" value="1"/>
</dbReference>
<dbReference type="Proteomes" id="UP001140206">
    <property type="component" value="Chromosome 3"/>
</dbReference>
<name>A0AAV8E575_9POAL</name>
<dbReference type="AlphaFoldDB" id="A0AAV8E575"/>
<feature type="repeat" description="PPR" evidence="3">
    <location>
        <begin position="298"/>
        <end position="332"/>
    </location>
</feature>
<accession>A0AAV8E575</accession>
<keyword evidence="2" id="KW-0809">Transit peptide</keyword>
<dbReference type="InterPro" id="IPR051240">
    <property type="entry name" value="Mito_RNA-Proc/Resp"/>
</dbReference>
<keyword evidence="6" id="KW-1185">Reference proteome</keyword>
<feature type="region of interest" description="Disordered" evidence="4">
    <location>
        <begin position="1"/>
        <end position="21"/>
    </location>
</feature>
<keyword evidence="1" id="KW-0677">Repeat</keyword>
<evidence type="ECO:0000256" key="4">
    <source>
        <dbReference type="SAM" id="MobiDB-lite"/>
    </source>
</evidence>
<evidence type="ECO:0000256" key="1">
    <source>
        <dbReference type="ARBA" id="ARBA00022737"/>
    </source>
</evidence>
<dbReference type="InterPro" id="IPR011990">
    <property type="entry name" value="TPR-like_helical_dom_sf"/>
</dbReference>